<sequence length="294" mass="32291">MVSTPLNQVAYAVEIPLMGLALGTVILRVWSRLAVKGILATDDTLILLGTASKSSSTGFRGCAIARTVISCISADDIMGYDRKGPDEAHEVIYYQHIFERRLAYLFAVTFIRFSILASYLRIFPLTLVNLRRCCYALFVLTIALFVVVLSVLIAFCSDIHKLWTPAWHTFTGSQCFSSATYSYTAAVGDCVTDLCIFLLPVPFVLSLSQVRLRQRCTLVAIFALGVVVCGVALVQVPFIMRREKQGTYFGPAINMLVAIQISLAIVAASLPDLRALVKRTLERRKESTGGESCG</sequence>
<organism evidence="8 9">
    <name type="scientific">Didymella heteroderae</name>
    <dbReference type="NCBI Taxonomy" id="1769908"/>
    <lineage>
        <taxon>Eukaryota</taxon>
        <taxon>Fungi</taxon>
        <taxon>Dikarya</taxon>
        <taxon>Ascomycota</taxon>
        <taxon>Pezizomycotina</taxon>
        <taxon>Dothideomycetes</taxon>
        <taxon>Pleosporomycetidae</taxon>
        <taxon>Pleosporales</taxon>
        <taxon>Pleosporineae</taxon>
        <taxon>Didymellaceae</taxon>
        <taxon>Didymella</taxon>
    </lineage>
</organism>
<feature type="transmembrane region" description="Helical" evidence="6">
    <location>
        <begin position="12"/>
        <end position="30"/>
    </location>
</feature>
<feature type="transmembrane region" description="Helical" evidence="6">
    <location>
        <begin position="252"/>
        <end position="277"/>
    </location>
</feature>
<evidence type="ECO:0000256" key="6">
    <source>
        <dbReference type="SAM" id="Phobius"/>
    </source>
</evidence>
<evidence type="ECO:0000256" key="3">
    <source>
        <dbReference type="ARBA" id="ARBA00022989"/>
    </source>
</evidence>
<dbReference type="GO" id="GO:0016020">
    <property type="term" value="C:membrane"/>
    <property type="evidence" value="ECO:0007669"/>
    <property type="project" value="UniProtKB-SubCell"/>
</dbReference>
<comment type="similarity">
    <text evidence="5">Belongs to the SAT4 family.</text>
</comment>
<dbReference type="Proteomes" id="UP000758155">
    <property type="component" value="Unassembled WGS sequence"/>
</dbReference>
<keyword evidence="2 6" id="KW-0812">Transmembrane</keyword>
<dbReference type="Pfam" id="PF20684">
    <property type="entry name" value="Fung_rhodopsin"/>
    <property type="match status" value="1"/>
</dbReference>
<evidence type="ECO:0000313" key="9">
    <source>
        <dbReference type="Proteomes" id="UP000758155"/>
    </source>
</evidence>
<evidence type="ECO:0000259" key="7">
    <source>
        <dbReference type="Pfam" id="PF20684"/>
    </source>
</evidence>
<evidence type="ECO:0000256" key="1">
    <source>
        <dbReference type="ARBA" id="ARBA00004141"/>
    </source>
</evidence>
<dbReference type="OrthoDB" id="3648173at2759"/>
<dbReference type="InterPro" id="IPR049326">
    <property type="entry name" value="Rhodopsin_dom_fungi"/>
</dbReference>
<gene>
    <name evidence="8" type="ORF">E8E12_010356</name>
</gene>
<reference evidence="8" key="1">
    <citation type="submission" date="2019-04" db="EMBL/GenBank/DDBJ databases">
        <title>Sequencing of skin fungus with MAO and IRED activity.</title>
        <authorList>
            <person name="Marsaioli A.J."/>
            <person name="Bonatto J.M.C."/>
            <person name="Reis Junior O."/>
        </authorList>
    </citation>
    <scope>NUCLEOTIDE SEQUENCE</scope>
    <source>
        <strain evidence="8">28M1</strain>
    </source>
</reference>
<protein>
    <recommendedName>
        <fullName evidence="7">Rhodopsin domain-containing protein</fullName>
    </recommendedName>
</protein>
<comment type="caution">
    <text evidence="8">The sequence shown here is derived from an EMBL/GenBank/DDBJ whole genome shotgun (WGS) entry which is preliminary data.</text>
</comment>
<comment type="subcellular location">
    <subcellularLocation>
        <location evidence="1">Membrane</location>
        <topology evidence="1">Multi-pass membrane protein</topology>
    </subcellularLocation>
</comment>
<keyword evidence="9" id="KW-1185">Reference proteome</keyword>
<keyword evidence="3 6" id="KW-1133">Transmembrane helix</keyword>
<proteinExistence type="inferred from homology"/>
<dbReference type="AlphaFoldDB" id="A0A9P4WVQ3"/>
<evidence type="ECO:0000313" key="8">
    <source>
        <dbReference type="EMBL" id="KAF3044144.1"/>
    </source>
</evidence>
<evidence type="ECO:0000256" key="4">
    <source>
        <dbReference type="ARBA" id="ARBA00023136"/>
    </source>
</evidence>
<feature type="transmembrane region" description="Helical" evidence="6">
    <location>
        <begin position="218"/>
        <end position="240"/>
    </location>
</feature>
<evidence type="ECO:0000256" key="5">
    <source>
        <dbReference type="ARBA" id="ARBA00038359"/>
    </source>
</evidence>
<feature type="transmembrane region" description="Helical" evidence="6">
    <location>
        <begin position="135"/>
        <end position="155"/>
    </location>
</feature>
<accession>A0A9P4WVQ3</accession>
<dbReference type="InterPro" id="IPR052337">
    <property type="entry name" value="SAT4-like"/>
</dbReference>
<feature type="transmembrane region" description="Helical" evidence="6">
    <location>
        <begin position="102"/>
        <end position="123"/>
    </location>
</feature>
<feature type="domain" description="Rhodopsin" evidence="7">
    <location>
        <begin position="27"/>
        <end position="279"/>
    </location>
</feature>
<name>A0A9P4WVQ3_9PLEO</name>
<keyword evidence="4 6" id="KW-0472">Membrane</keyword>
<evidence type="ECO:0000256" key="2">
    <source>
        <dbReference type="ARBA" id="ARBA00022692"/>
    </source>
</evidence>
<dbReference type="EMBL" id="SWKV01000010">
    <property type="protein sequence ID" value="KAF3044144.1"/>
    <property type="molecule type" value="Genomic_DNA"/>
</dbReference>
<dbReference type="PANTHER" id="PTHR33048">
    <property type="entry name" value="PTH11-LIKE INTEGRAL MEMBRANE PROTEIN (AFU_ORTHOLOGUE AFUA_5G11245)"/>
    <property type="match status" value="1"/>
</dbReference>
<dbReference type="PANTHER" id="PTHR33048:SF157">
    <property type="entry name" value="INTEGRAL MEMBRANE PROTEIN"/>
    <property type="match status" value="1"/>
</dbReference>